<proteinExistence type="predicted"/>
<sequence length="221" mass="23350">MIYIAQGISGLCKLPCTLCKGCCDIFKNCCAAIGEFWEPVINNPLGNYVMGTWVGMIIAGAAAIWAVGILGDCTDDTEKNQLMGFCLVDIIFAVIHSGMAYYMQRQIIKGLGGKDFKEMSAKEIQEQAGQILLYDVPVCLYSFLACAAFGVNCWGLTLPTCAGVSNQPHTGPAAVMLVWGLLAGGYLFCWYCCQCCQGTVAKGKGGKGPSAPPPEAVGASA</sequence>
<feature type="transmembrane region" description="Helical" evidence="1">
    <location>
        <begin position="171"/>
        <end position="193"/>
    </location>
</feature>
<accession>A0ABN9ULR5</accession>
<feature type="transmembrane region" description="Helical" evidence="1">
    <location>
        <begin position="82"/>
        <end position="102"/>
    </location>
</feature>
<protein>
    <recommendedName>
        <fullName evidence="4">H(+)-exporting diphosphatase</fullName>
    </recommendedName>
</protein>
<keyword evidence="3" id="KW-1185">Reference proteome</keyword>
<reference evidence="2" key="1">
    <citation type="submission" date="2023-10" db="EMBL/GenBank/DDBJ databases">
        <authorList>
            <person name="Chen Y."/>
            <person name="Shah S."/>
            <person name="Dougan E. K."/>
            <person name="Thang M."/>
            <person name="Chan C."/>
        </authorList>
    </citation>
    <scope>NUCLEOTIDE SEQUENCE [LARGE SCALE GENOMIC DNA]</scope>
</reference>
<evidence type="ECO:0000313" key="2">
    <source>
        <dbReference type="EMBL" id="CAK0860822.1"/>
    </source>
</evidence>
<dbReference type="Proteomes" id="UP001189429">
    <property type="component" value="Unassembled WGS sequence"/>
</dbReference>
<comment type="caution">
    <text evidence="2">The sequence shown here is derived from an EMBL/GenBank/DDBJ whole genome shotgun (WGS) entry which is preliminary data.</text>
</comment>
<keyword evidence="1" id="KW-0472">Membrane</keyword>
<keyword evidence="1" id="KW-1133">Transmembrane helix</keyword>
<organism evidence="2 3">
    <name type="scientific">Prorocentrum cordatum</name>
    <dbReference type="NCBI Taxonomy" id="2364126"/>
    <lineage>
        <taxon>Eukaryota</taxon>
        <taxon>Sar</taxon>
        <taxon>Alveolata</taxon>
        <taxon>Dinophyceae</taxon>
        <taxon>Prorocentrales</taxon>
        <taxon>Prorocentraceae</taxon>
        <taxon>Prorocentrum</taxon>
    </lineage>
</organism>
<evidence type="ECO:0000313" key="3">
    <source>
        <dbReference type="Proteomes" id="UP001189429"/>
    </source>
</evidence>
<evidence type="ECO:0008006" key="4">
    <source>
        <dbReference type="Google" id="ProtNLM"/>
    </source>
</evidence>
<name>A0ABN9ULR5_9DINO</name>
<evidence type="ECO:0000256" key="1">
    <source>
        <dbReference type="SAM" id="Phobius"/>
    </source>
</evidence>
<dbReference type="EMBL" id="CAUYUJ010016015">
    <property type="protein sequence ID" value="CAK0860822.1"/>
    <property type="molecule type" value="Genomic_DNA"/>
</dbReference>
<feature type="transmembrane region" description="Helical" evidence="1">
    <location>
        <begin position="131"/>
        <end position="151"/>
    </location>
</feature>
<keyword evidence="1" id="KW-0812">Transmembrane</keyword>
<feature type="transmembrane region" description="Helical" evidence="1">
    <location>
        <begin position="48"/>
        <end position="70"/>
    </location>
</feature>
<gene>
    <name evidence="2" type="ORF">PCOR1329_LOCUS49684</name>
</gene>